<dbReference type="PANTHER" id="PTHR24111:SF0">
    <property type="entry name" value="LEUCINE-RICH REPEAT-CONTAINING PROTEIN"/>
    <property type="match status" value="1"/>
</dbReference>
<accession>A0AAD7XPC7</accession>
<dbReference type="InterPro" id="IPR032675">
    <property type="entry name" value="LRR_dom_sf"/>
</dbReference>
<dbReference type="Gene3D" id="3.80.10.10">
    <property type="entry name" value="Ribonuclease Inhibitor"/>
    <property type="match status" value="2"/>
</dbReference>
<name>A0AAD7XPC7_9STRA</name>
<keyword evidence="3" id="KW-1185">Reference proteome</keyword>
<keyword evidence="1" id="KW-0677">Repeat</keyword>
<evidence type="ECO:0000313" key="2">
    <source>
        <dbReference type="EMBL" id="KAJ8603366.1"/>
    </source>
</evidence>
<dbReference type="PANTHER" id="PTHR24111">
    <property type="entry name" value="LEUCINE-RICH REPEAT-CONTAINING PROTEIN 34"/>
    <property type="match status" value="1"/>
</dbReference>
<comment type="caution">
    <text evidence="2">The sequence shown here is derived from an EMBL/GenBank/DDBJ whole genome shotgun (WGS) entry which is preliminary data.</text>
</comment>
<dbReference type="InterPro" id="IPR001611">
    <property type="entry name" value="Leu-rich_rpt"/>
</dbReference>
<organism evidence="2 3">
    <name type="scientific">Chrysophaeum taylorii</name>
    <dbReference type="NCBI Taxonomy" id="2483200"/>
    <lineage>
        <taxon>Eukaryota</taxon>
        <taxon>Sar</taxon>
        <taxon>Stramenopiles</taxon>
        <taxon>Ochrophyta</taxon>
        <taxon>Pelagophyceae</taxon>
        <taxon>Pelagomonadales</taxon>
        <taxon>Pelagomonadaceae</taxon>
        <taxon>Chrysophaeum</taxon>
    </lineage>
</organism>
<dbReference type="AlphaFoldDB" id="A0AAD7XPC7"/>
<dbReference type="InterPro" id="IPR052201">
    <property type="entry name" value="LRR-containing_regulator"/>
</dbReference>
<dbReference type="Pfam" id="PF13516">
    <property type="entry name" value="LRR_6"/>
    <property type="match status" value="4"/>
</dbReference>
<gene>
    <name evidence="2" type="ORF">CTAYLR_004257</name>
</gene>
<proteinExistence type="predicted"/>
<dbReference type="SMART" id="SM00368">
    <property type="entry name" value="LRR_RI"/>
    <property type="match status" value="6"/>
</dbReference>
<reference evidence="2" key="1">
    <citation type="submission" date="2023-01" db="EMBL/GenBank/DDBJ databases">
        <title>Metagenome sequencing of chrysophaentin producing Chrysophaeum taylorii.</title>
        <authorList>
            <person name="Davison J."/>
            <person name="Bewley C."/>
        </authorList>
    </citation>
    <scope>NUCLEOTIDE SEQUENCE</scope>
    <source>
        <strain evidence="2">NIES-1699</strain>
    </source>
</reference>
<dbReference type="SUPFAM" id="SSF52047">
    <property type="entry name" value="RNI-like"/>
    <property type="match status" value="1"/>
</dbReference>
<protein>
    <submittedName>
        <fullName evidence="2">Uncharacterized protein</fullName>
    </submittedName>
</protein>
<evidence type="ECO:0000256" key="1">
    <source>
        <dbReference type="ARBA" id="ARBA00022737"/>
    </source>
</evidence>
<dbReference type="EMBL" id="JAQMWT010000356">
    <property type="protein sequence ID" value="KAJ8603366.1"/>
    <property type="molecule type" value="Genomic_DNA"/>
</dbReference>
<evidence type="ECO:0000313" key="3">
    <source>
        <dbReference type="Proteomes" id="UP001230188"/>
    </source>
</evidence>
<dbReference type="Proteomes" id="UP001230188">
    <property type="component" value="Unassembled WGS sequence"/>
</dbReference>
<sequence>MFLRGGAPGRVHLDYAPVEVSRGTVIAEARKALEAAEGMGNLAGRVEELGMALEAEDVSSQVEESAKATLEEVIAACEAWTSESAVRKYLIRRKYEARFEALSIAIDDRIREVAGRRRCSESRPSLGSSLRFLKSCNMTWRRVLERLETNDRDFCKLDAEDARRLATALETNTALKTLYVWGNKMGDEGAASLAAALEKNASLETLYLWSNRIGDEGASRLAKSLEKNKSLKCLTLSHIVLCHVITFGLRRTMIDVSMKAAILLESTPSDATRGLHERVAKLQAALKHQAVSAEALEVTKRTLDDVNDACGEWSRSSPLKKYINRTAFSARCTELEAALDRRVVEVTSTRVTTRDENPRPASCGKPMPSVGASDKFIKSCKMTWRRILERLERNDRDLTKLELKFCKLGPEDTCRLAVTLEFNTSLKVLYVWGTQIGDAGAGRLADVLEKNTTLEQLYLVSNRIGDKGALRLAAALENNTSLKCLTLSRNKLSQQAKRHLRTVAKKLGEKIVL</sequence>